<name>A0A6J5Q3I3_9CAUD</name>
<organism evidence="3">
    <name type="scientific">uncultured Caudovirales phage</name>
    <dbReference type="NCBI Taxonomy" id="2100421"/>
    <lineage>
        <taxon>Viruses</taxon>
        <taxon>Duplodnaviria</taxon>
        <taxon>Heunggongvirae</taxon>
        <taxon>Uroviricota</taxon>
        <taxon>Caudoviricetes</taxon>
        <taxon>Peduoviridae</taxon>
        <taxon>Maltschvirus</taxon>
        <taxon>Maltschvirus maltsch</taxon>
    </lineage>
</organism>
<gene>
    <name evidence="4" type="ORF">UFOVP1666_27</name>
    <name evidence="1" type="ORF">UFOVP867_180</name>
    <name evidence="2" type="ORF">UFOVP913_18</name>
    <name evidence="3" type="ORF">UFOVP993_71</name>
</gene>
<accession>A0A6J5Q3I3</accession>
<dbReference type="EMBL" id="LR796944">
    <property type="protein sequence ID" value="CAB4176886.1"/>
    <property type="molecule type" value="Genomic_DNA"/>
</dbReference>
<sequence>MGNTYKKSKKEFDNDITPKRKGGMKIINDYIEDDFYEEIEDEFEIHDTIHIEKQ</sequence>
<dbReference type="EMBL" id="LR797534">
    <property type="protein sequence ID" value="CAB4222963.1"/>
    <property type="molecule type" value="Genomic_DNA"/>
</dbReference>
<protein>
    <submittedName>
        <fullName evidence="3">Uncharacterized protein</fullName>
    </submittedName>
</protein>
<reference evidence="3" key="1">
    <citation type="submission" date="2020-05" db="EMBL/GenBank/DDBJ databases">
        <authorList>
            <person name="Chiriac C."/>
            <person name="Salcher M."/>
            <person name="Ghai R."/>
            <person name="Kavagutti S V."/>
        </authorList>
    </citation>
    <scope>NUCLEOTIDE SEQUENCE</scope>
</reference>
<evidence type="ECO:0000313" key="1">
    <source>
        <dbReference type="EMBL" id="CAB4168144.1"/>
    </source>
</evidence>
<proteinExistence type="predicted"/>
<evidence type="ECO:0000313" key="3">
    <source>
        <dbReference type="EMBL" id="CAB4176886.1"/>
    </source>
</evidence>
<dbReference type="EMBL" id="LR796815">
    <property type="protein sequence ID" value="CAB4168144.1"/>
    <property type="molecule type" value="Genomic_DNA"/>
</dbReference>
<dbReference type="EMBL" id="LR796858">
    <property type="protein sequence ID" value="CAB4170423.1"/>
    <property type="molecule type" value="Genomic_DNA"/>
</dbReference>
<evidence type="ECO:0000313" key="4">
    <source>
        <dbReference type="EMBL" id="CAB4222963.1"/>
    </source>
</evidence>
<evidence type="ECO:0000313" key="2">
    <source>
        <dbReference type="EMBL" id="CAB4170423.1"/>
    </source>
</evidence>